<dbReference type="InterPro" id="IPR011075">
    <property type="entry name" value="TetR_C"/>
</dbReference>
<accession>A0A4S3M0X0</accession>
<dbReference type="GO" id="GO:0003677">
    <property type="term" value="F:DNA binding"/>
    <property type="evidence" value="ECO:0007669"/>
    <property type="project" value="UniProtKB-UniRule"/>
</dbReference>
<keyword evidence="1" id="KW-0805">Transcription regulation</keyword>
<feature type="DNA-binding region" description="H-T-H motif" evidence="4">
    <location>
        <begin position="29"/>
        <end position="48"/>
    </location>
</feature>
<name>A0A4S3M0X0_9FLAO</name>
<gene>
    <name evidence="6" type="ORF">E7Z59_10110</name>
</gene>
<dbReference type="SUPFAM" id="SSF46689">
    <property type="entry name" value="Homeodomain-like"/>
    <property type="match status" value="1"/>
</dbReference>
<evidence type="ECO:0000256" key="4">
    <source>
        <dbReference type="PROSITE-ProRule" id="PRU00335"/>
    </source>
</evidence>
<dbReference type="PRINTS" id="PR00455">
    <property type="entry name" value="HTHTETR"/>
</dbReference>
<keyword evidence="2 4" id="KW-0238">DNA-binding</keyword>
<comment type="caution">
    <text evidence="6">The sequence shown here is derived from an EMBL/GenBank/DDBJ whole genome shotgun (WGS) entry which is preliminary data.</text>
</comment>
<evidence type="ECO:0000256" key="2">
    <source>
        <dbReference type="ARBA" id="ARBA00023125"/>
    </source>
</evidence>
<dbReference type="OrthoDB" id="9798857at2"/>
<reference evidence="6 7" key="1">
    <citation type="submission" date="2019-04" db="EMBL/GenBank/DDBJ databases">
        <title>Draft genome sequence of Robertkochia marina CC-AMO-30D.</title>
        <authorList>
            <person name="Hameed A."/>
            <person name="Lin S.-Y."/>
            <person name="Shahina M."/>
            <person name="Lai W.-A."/>
            <person name="Young C.-C."/>
        </authorList>
    </citation>
    <scope>NUCLEOTIDE SEQUENCE [LARGE SCALE GENOMIC DNA]</scope>
    <source>
        <strain evidence="6 7">CC-AMO-30D</strain>
    </source>
</reference>
<dbReference type="PROSITE" id="PS50977">
    <property type="entry name" value="HTH_TETR_2"/>
    <property type="match status" value="1"/>
</dbReference>
<dbReference type="Pfam" id="PF16925">
    <property type="entry name" value="TetR_C_13"/>
    <property type="match status" value="1"/>
</dbReference>
<evidence type="ECO:0000256" key="3">
    <source>
        <dbReference type="ARBA" id="ARBA00023163"/>
    </source>
</evidence>
<dbReference type="InterPro" id="IPR009057">
    <property type="entry name" value="Homeodomain-like_sf"/>
</dbReference>
<evidence type="ECO:0000313" key="6">
    <source>
        <dbReference type="EMBL" id="THD67991.1"/>
    </source>
</evidence>
<dbReference type="RefSeq" id="WP_136336196.1">
    <property type="nucleotide sequence ID" value="NZ_QXMP01000015.1"/>
</dbReference>
<keyword evidence="3" id="KW-0804">Transcription</keyword>
<proteinExistence type="predicted"/>
<dbReference type="InterPro" id="IPR036271">
    <property type="entry name" value="Tet_transcr_reg_TetR-rel_C_sf"/>
</dbReference>
<dbReference type="InterPro" id="IPR001647">
    <property type="entry name" value="HTH_TetR"/>
</dbReference>
<evidence type="ECO:0000256" key="1">
    <source>
        <dbReference type="ARBA" id="ARBA00023015"/>
    </source>
</evidence>
<dbReference type="AlphaFoldDB" id="A0A4S3M0X0"/>
<dbReference type="Pfam" id="PF00440">
    <property type="entry name" value="TetR_N"/>
    <property type="match status" value="1"/>
</dbReference>
<dbReference type="PANTHER" id="PTHR47506">
    <property type="entry name" value="TRANSCRIPTIONAL REGULATORY PROTEIN"/>
    <property type="match status" value="1"/>
</dbReference>
<keyword evidence="7" id="KW-1185">Reference proteome</keyword>
<dbReference type="EMBL" id="SSMC01000002">
    <property type="protein sequence ID" value="THD67991.1"/>
    <property type="molecule type" value="Genomic_DNA"/>
</dbReference>
<dbReference type="Gene3D" id="1.10.357.10">
    <property type="entry name" value="Tetracycline Repressor, domain 2"/>
    <property type="match status" value="1"/>
</dbReference>
<feature type="domain" description="HTH tetR-type" evidence="5">
    <location>
        <begin position="6"/>
        <end position="66"/>
    </location>
</feature>
<dbReference type="PANTHER" id="PTHR47506:SF3">
    <property type="entry name" value="HTH-TYPE TRANSCRIPTIONAL REGULATOR LMRA"/>
    <property type="match status" value="1"/>
</dbReference>
<organism evidence="6 7">
    <name type="scientific">Robertkochia marina</name>
    <dbReference type="NCBI Taxonomy" id="1227945"/>
    <lineage>
        <taxon>Bacteria</taxon>
        <taxon>Pseudomonadati</taxon>
        <taxon>Bacteroidota</taxon>
        <taxon>Flavobacteriia</taxon>
        <taxon>Flavobacteriales</taxon>
        <taxon>Flavobacteriaceae</taxon>
        <taxon>Robertkochia</taxon>
    </lineage>
</organism>
<evidence type="ECO:0000313" key="7">
    <source>
        <dbReference type="Proteomes" id="UP000305939"/>
    </source>
</evidence>
<dbReference type="SUPFAM" id="SSF48498">
    <property type="entry name" value="Tetracyclin repressor-like, C-terminal domain"/>
    <property type="match status" value="1"/>
</dbReference>
<evidence type="ECO:0000259" key="5">
    <source>
        <dbReference type="PROSITE" id="PS50977"/>
    </source>
</evidence>
<protein>
    <submittedName>
        <fullName evidence="6">TetR/AcrR family transcriptional regulator</fullName>
    </submittedName>
</protein>
<dbReference type="Proteomes" id="UP000305939">
    <property type="component" value="Unassembled WGS sequence"/>
</dbReference>
<sequence>MITKAERTTQFITETIAPIFNRKGYEATSLNDITAATGLTKGAVYGNFKNKENLYLQCFDHLAKTITSRLQYRVSLAASPMEGLFHFTTFYKEYLDFTSPFGGCPIINYGSDSKHLNPEMNLRVLEVADQIEKILTDLIEQGKAQGTIRKNINGPVYAKRFFSLIQGAVFMSQVSDDASYLSDAMNVIIDTMNQRFKI</sequence>